<evidence type="ECO:0000313" key="3">
    <source>
        <dbReference type="Proteomes" id="UP000254330"/>
    </source>
</evidence>
<dbReference type="Proteomes" id="UP000254330">
    <property type="component" value="Unassembled WGS sequence"/>
</dbReference>
<dbReference type="SUPFAM" id="SSF51126">
    <property type="entry name" value="Pectin lyase-like"/>
    <property type="match status" value="2"/>
</dbReference>
<dbReference type="Gene3D" id="2.160.20.10">
    <property type="entry name" value="Single-stranded right-handed beta-helix, Pectin lyase-like"/>
    <property type="match status" value="2"/>
</dbReference>
<dbReference type="AlphaFoldDB" id="A0A8B4QCA6"/>
<evidence type="ECO:0000313" key="1">
    <source>
        <dbReference type="EMBL" id="STX10346.1"/>
    </source>
</evidence>
<accession>A0A8B4QCA6</accession>
<gene>
    <name evidence="1" type="primary">pfbA</name>
    <name evidence="2" type="ORF">DFR61_12531</name>
    <name evidence="1" type="ORF">NCTC10597_02067</name>
</gene>
<dbReference type="SMART" id="SM00710">
    <property type="entry name" value="PbH1"/>
    <property type="match status" value="8"/>
</dbReference>
<dbReference type="Proteomes" id="UP000294641">
    <property type="component" value="Unassembled WGS sequence"/>
</dbReference>
<dbReference type="InterPro" id="IPR011050">
    <property type="entry name" value="Pectin_lyase_fold/virulence"/>
</dbReference>
<keyword evidence="4" id="KW-1185">Reference proteome</keyword>
<name>A0A8B4QCA6_9BACL</name>
<sequence length="765" mass="85303">MNNDFEAKADGKTYSISTTTKPINKNYLKYKTYNNSTKQYYTLRSYLERIEREGGGTLRLKKGTYTIPNVLYIPSNTTVILSDGTTIRKGTTTGGASFKPSKTMFQIIESDIAKDKEEKVEAYNGTSNVAIIGEGNAKIDLRKVANSHGIIAAHTSDFNISGIQFTNNNASTFIHLIGTNITTIENNRFENSTETTKVPAVRLENAKKSKSVLSVSWNEYDDTPNKKIKIQKNKFHKQYTGVKTTAFIPTDLQTSITVTKNEFTQNRNASLYLTGWEKPVISSNKFDDSIYNPSSTIVVRGVQYPTIKSNTFMKSNRVIAFNNVSTSLQLDVSDYQNVLSLENKREVVTNIGDGLSTYDVTLPMGDYEGTGNVATIINLEDLTKQVYEFDHDTASLNPRYDLRPSYTPMTKDYYVLRSILEHLEKQGGGKILIKKGEYTITNTLFVPSNVTIELEDGVVMKKGVVTDAQTMDVSASLFQLVPPSKSTGKGTVGGFDGTQNVKIYSPGRAKLDLQNKFFSFAVIMAHTTNVEFSNIDFRNMNSGHFIELDASKNVLIDNCTFIDSDPTENLTKEAINLDTPDLATKGFSSAWSNFDRTATDGVTIQNSKFVNLDRGIGTHKYSGSGVIDGITYENSPHVNVKIINNEFKQMRNDAIRVMNWVDPIIENNKFNSIGGSGKRGILSSGAIHPIFKNNHFENTSRPIQFMAWKNSVNASEYDIIVDSLPADSIAALKTNTGKNMDEYFVRYTQVYGVYSNPKKYKIKKQ</sequence>
<organism evidence="1 3">
    <name type="scientific">Kurthia zopfii</name>
    <dbReference type="NCBI Taxonomy" id="1650"/>
    <lineage>
        <taxon>Bacteria</taxon>
        <taxon>Bacillati</taxon>
        <taxon>Bacillota</taxon>
        <taxon>Bacilli</taxon>
        <taxon>Bacillales</taxon>
        <taxon>Caryophanaceae</taxon>
        <taxon>Kurthia</taxon>
    </lineage>
</organism>
<comment type="caution">
    <text evidence="1">The sequence shown here is derived from an EMBL/GenBank/DDBJ whole genome shotgun (WGS) entry which is preliminary data.</text>
</comment>
<reference evidence="1 3" key="1">
    <citation type="submission" date="2018-06" db="EMBL/GenBank/DDBJ databases">
        <authorList>
            <consortium name="Pathogen Informatics"/>
            <person name="Doyle S."/>
        </authorList>
    </citation>
    <scope>NUCLEOTIDE SEQUENCE [LARGE SCALE GENOMIC DNA]</scope>
    <source>
        <strain evidence="1 3">NCTC10597</strain>
    </source>
</reference>
<dbReference type="EMBL" id="UGNP01000001">
    <property type="protein sequence ID" value="STX10346.1"/>
    <property type="molecule type" value="Genomic_DNA"/>
</dbReference>
<dbReference type="EMBL" id="SNZG01000025">
    <property type="protein sequence ID" value="TDR36309.1"/>
    <property type="molecule type" value="Genomic_DNA"/>
</dbReference>
<evidence type="ECO:0000313" key="4">
    <source>
        <dbReference type="Proteomes" id="UP000294641"/>
    </source>
</evidence>
<evidence type="ECO:0000313" key="2">
    <source>
        <dbReference type="EMBL" id="TDR36309.1"/>
    </source>
</evidence>
<reference evidence="2 4" key="2">
    <citation type="submission" date="2019-03" db="EMBL/GenBank/DDBJ databases">
        <title>Genomic Encyclopedia of Type Strains, Phase IV (KMG-IV): sequencing the most valuable type-strain genomes for metagenomic binning, comparative biology and taxonomic classification.</title>
        <authorList>
            <person name="Goeker M."/>
        </authorList>
    </citation>
    <scope>NUCLEOTIDE SEQUENCE [LARGE SCALE GENOMIC DNA]</scope>
    <source>
        <strain evidence="2 4">DSM 20580</strain>
    </source>
</reference>
<dbReference type="InterPro" id="IPR006626">
    <property type="entry name" value="PbH1"/>
</dbReference>
<protein>
    <submittedName>
        <fullName evidence="2">Parallel beta helix pectate lyase-like protein</fullName>
    </submittedName>
    <submittedName>
        <fullName evidence="1">Plasmin and fibronectin-binding protein A</fullName>
    </submittedName>
</protein>
<proteinExistence type="predicted"/>
<dbReference type="InterPro" id="IPR012334">
    <property type="entry name" value="Pectin_lyas_fold"/>
</dbReference>